<feature type="region of interest" description="Disordered" evidence="1">
    <location>
        <begin position="97"/>
        <end position="116"/>
    </location>
</feature>
<dbReference type="Gene3D" id="2.30.60.10">
    <property type="entry name" value="Cyanovirin-N"/>
    <property type="match status" value="4"/>
</dbReference>
<dbReference type="Proteomes" id="UP000269692">
    <property type="component" value="Unassembled WGS sequence"/>
</dbReference>
<feature type="domain" description="Cyanovirin-N" evidence="2">
    <location>
        <begin position="265"/>
        <end position="382"/>
    </location>
</feature>
<proteinExistence type="predicted"/>
<dbReference type="SMART" id="SM01111">
    <property type="entry name" value="CVNH"/>
    <property type="match status" value="2"/>
</dbReference>
<sequence length="383" mass="40908">MDARIMTARIASVPNASTRIAGLLAAIFLFLGGATLPAAAQVPPGSYLYSCRDAQVRFGRDLAAFCPDAAGAWVVTRLNDFPSCRGEIVNRSGQLWCDRPNPEPPPAQSPAGPSTEQVMREIVGTPAPPGSYRQSCERIAFENGVLTAACRTPYGDRRVSSLRAASCGPGTDIANLDGILACQAGSYGSYGERPPPGSYVATCRDIRVDGGWLMATCQDRWGNWRQTSTTLMGCRAGADIINDNGTIDCRAASSAFPEGRPPYGSYLATCRNARVGGGWLSAECQDRWGSWRPATMAVSSCERGADIVNDNGSLTCRRPFSGGETAPPRGSYMMSCKDIRVTAGWLKASCRDRNGRWMDATTAVGWCSAGRDIANDDGRLTCR</sequence>
<name>A0A3L7AP64_9HYPH</name>
<gene>
    <name evidence="3" type="ORF">D9R14_02760</name>
</gene>
<dbReference type="SUPFAM" id="SSF51322">
    <property type="entry name" value="Cyanovirin-N"/>
    <property type="match status" value="2"/>
</dbReference>
<evidence type="ECO:0000259" key="2">
    <source>
        <dbReference type="SMART" id="SM01111"/>
    </source>
</evidence>
<comment type="caution">
    <text evidence="3">The sequence shown here is derived from an EMBL/GenBank/DDBJ whole genome shotgun (WGS) entry which is preliminary data.</text>
</comment>
<dbReference type="EMBL" id="RCTF01000001">
    <property type="protein sequence ID" value="RLP81924.1"/>
    <property type="molecule type" value="Genomic_DNA"/>
</dbReference>
<dbReference type="AlphaFoldDB" id="A0A3L7AP64"/>
<evidence type="ECO:0000256" key="1">
    <source>
        <dbReference type="SAM" id="MobiDB-lite"/>
    </source>
</evidence>
<accession>A0A3L7AP64</accession>
<organism evidence="3 4">
    <name type="scientific">Xanthobacter tagetidis</name>
    <dbReference type="NCBI Taxonomy" id="60216"/>
    <lineage>
        <taxon>Bacteria</taxon>
        <taxon>Pseudomonadati</taxon>
        <taxon>Pseudomonadota</taxon>
        <taxon>Alphaproteobacteria</taxon>
        <taxon>Hyphomicrobiales</taxon>
        <taxon>Xanthobacteraceae</taxon>
        <taxon>Xanthobacter</taxon>
    </lineage>
</organism>
<feature type="domain" description="Cyanovirin-N" evidence="2">
    <location>
        <begin position="46"/>
        <end position="249"/>
    </location>
</feature>
<protein>
    <recommendedName>
        <fullName evidence="2">Cyanovirin-N domain-containing protein</fullName>
    </recommendedName>
</protein>
<dbReference type="RefSeq" id="WP_121621738.1">
    <property type="nucleotide sequence ID" value="NZ_JBAFVW010000021.1"/>
</dbReference>
<keyword evidence="4" id="KW-1185">Reference proteome</keyword>
<reference evidence="3 4" key="1">
    <citation type="submission" date="2018-10" db="EMBL/GenBank/DDBJ databases">
        <title>Xanthobacter tagetidis genome sequencing and assembly.</title>
        <authorList>
            <person name="Maclea K.S."/>
            <person name="Goen A.E."/>
            <person name="Fatima S.A."/>
        </authorList>
    </citation>
    <scope>NUCLEOTIDE SEQUENCE [LARGE SCALE GENOMIC DNA]</scope>
    <source>
        <strain evidence="3 4">ATCC 700314</strain>
    </source>
</reference>
<dbReference type="InterPro" id="IPR011058">
    <property type="entry name" value="Cyanovirin-N"/>
</dbReference>
<evidence type="ECO:0000313" key="3">
    <source>
        <dbReference type="EMBL" id="RLP81924.1"/>
    </source>
</evidence>
<dbReference type="Pfam" id="PF08881">
    <property type="entry name" value="CVNH"/>
    <property type="match status" value="1"/>
</dbReference>
<evidence type="ECO:0000313" key="4">
    <source>
        <dbReference type="Proteomes" id="UP000269692"/>
    </source>
</evidence>
<dbReference type="InterPro" id="IPR036673">
    <property type="entry name" value="Cyanovirin-N_sf"/>
</dbReference>
<dbReference type="OrthoDB" id="7171070at2"/>